<organism evidence="3 4">
    <name type="scientific">Polarella glacialis</name>
    <name type="common">Dinoflagellate</name>
    <dbReference type="NCBI Taxonomy" id="89957"/>
    <lineage>
        <taxon>Eukaryota</taxon>
        <taxon>Sar</taxon>
        <taxon>Alveolata</taxon>
        <taxon>Dinophyceae</taxon>
        <taxon>Suessiales</taxon>
        <taxon>Suessiaceae</taxon>
        <taxon>Polarella</taxon>
    </lineage>
</organism>
<name>A0A813G7M8_POLGL</name>
<dbReference type="SMART" id="SM00100">
    <property type="entry name" value="cNMP"/>
    <property type="match status" value="2"/>
</dbReference>
<dbReference type="PRINTS" id="PR00103">
    <property type="entry name" value="CAMPKINASE"/>
</dbReference>
<dbReference type="GO" id="GO:0034236">
    <property type="term" value="F:protein kinase A catalytic subunit binding"/>
    <property type="evidence" value="ECO:0007669"/>
    <property type="project" value="TreeGrafter"/>
</dbReference>
<feature type="region of interest" description="Disordered" evidence="1">
    <location>
        <begin position="464"/>
        <end position="495"/>
    </location>
</feature>
<dbReference type="GO" id="GO:0005829">
    <property type="term" value="C:cytosol"/>
    <property type="evidence" value="ECO:0007669"/>
    <property type="project" value="TreeGrafter"/>
</dbReference>
<gene>
    <name evidence="3" type="ORF">PGLA2088_LOCUS89</name>
</gene>
<feature type="compositionally biased region" description="Basic residues" evidence="1">
    <location>
        <begin position="466"/>
        <end position="476"/>
    </location>
</feature>
<dbReference type="PROSITE" id="PS50042">
    <property type="entry name" value="CNMP_BINDING_3"/>
    <property type="match status" value="3"/>
</dbReference>
<dbReference type="SUPFAM" id="SSF51206">
    <property type="entry name" value="cAMP-binding domain-like"/>
    <property type="match status" value="3"/>
</dbReference>
<accession>A0A813G7M8</accession>
<evidence type="ECO:0000256" key="1">
    <source>
        <dbReference type="SAM" id="MobiDB-lite"/>
    </source>
</evidence>
<dbReference type="GO" id="GO:0004862">
    <property type="term" value="F:cAMP-dependent protein kinase inhibitor activity"/>
    <property type="evidence" value="ECO:0007669"/>
    <property type="project" value="TreeGrafter"/>
</dbReference>
<dbReference type="InterPro" id="IPR000595">
    <property type="entry name" value="cNMP-bd_dom"/>
</dbReference>
<sequence>VLHKHFLFAGLEDAERDEVIRYMRPQTVKAGKKIFSQGDIGDCCYVIQSGVFGVVIDGKDLKQLKETHTFGELALIYNCNRTASVSCSVDGLLWRMDRNCFRLCMDIMSKKHFQRAARFLEHDPTFSHLTEQERNGLAGACTVQVFAAGDEILREGDVGNWMFIIVEGVVQTVDQFGNTARATAGSLLGSAAVMYTNQQVLGATAMDNVTCFAMGKYALERLLGPVEQVLRRSAIKYLMLNAAESRDLAFFKQLSDRQQNLVVDKFAEASFGKGDVIVTSGSQAQLIIVKDGEVAVMRAPATPDAVSFDERRLRETAIEILKPGQATKDFTDGYWSDAPLGLSQSKETRASEVGGYLRGGKTSCQELHDLGELLEQRLPIAKGKSIKEVLHPKARRPSGRVQGEAAKHSVHKVLLNVSCYCQGVVCRAVWPGSHGRSARKASAVSGEASSIPLSSKAAQAFLSNPSRHRAVARRSRAASSSSSLPLRPAGRDLPPESGTLASTELWVATAARHLVSAWAQASLAALGMCFSVRAAEVSGHRPRCWLQPPAGRESFVASSQVRVYVRHHCADTLKPRMPVLVGARACTNWAPNAGEGTGSVVLAVPASKSTAIVAPGGGVEMRRTAMPWLTAEPGRGQVCGERGLRVGRFGGERTWAVELTSGLSPG</sequence>
<protein>
    <recommendedName>
        <fullName evidence="2">Cyclic nucleotide-binding domain-containing protein</fullName>
    </recommendedName>
</protein>
<evidence type="ECO:0000313" key="4">
    <source>
        <dbReference type="Proteomes" id="UP000626109"/>
    </source>
</evidence>
<dbReference type="InterPro" id="IPR050503">
    <property type="entry name" value="cAMP-dep_PK_reg_su-like"/>
</dbReference>
<reference evidence="3" key="1">
    <citation type="submission" date="2021-02" db="EMBL/GenBank/DDBJ databases">
        <authorList>
            <person name="Dougan E. K."/>
            <person name="Rhodes N."/>
            <person name="Thang M."/>
            <person name="Chan C."/>
        </authorList>
    </citation>
    <scope>NUCLEOTIDE SEQUENCE</scope>
</reference>
<dbReference type="InterPro" id="IPR018488">
    <property type="entry name" value="cNMP-bd_CS"/>
</dbReference>
<dbReference type="PANTHER" id="PTHR11635:SF152">
    <property type="entry name" value="CAMP-DEPENDENT PROTEIN KINASE TYPE I REGULATORY SUBUNIT-RELATED"/>
    <property type="match status" value="1"/>
</dbReference>
<dbReference type="PANTHER" id="PTHR11635">
    <property type="entry name" value="CAMP-DEPENDENT PROTEIN KINASE REGULATORY CHAIN"/>
    <property type="match status" value="1"/>
</dbReference>
<dbReference type="Proteomes" id="UP000626109">
    <property type="component" value="Unassembled WGS sequence"/>
</dbReference>
<dbReference type="Pfam" id="PF00027">
    <property type="entry name" value="cNMP_binding"/>
    <property type="match status" value="2"/>
</dbReference>
<feature type="compositionally biased region" description="Low complexity" evidence="1">
    <location>
        <begin position="477"/>
        <end position="488"/>
    </location>
</feature>
<feature type="domain" description="Cyclic nucleotide-binding" evidence="2">
    <location>
        <begin position="125"/>
        <end position="240"/>
    </location>
</feature>
<dbReference type="Gene3D" id="2.60.120.10">
    <property type="entry name" value="Jelly Rolls"/>
    <property type="match status" value="3"/>
</dbReference>
<feature type="domain" description="Cyclic nucleotide-binding" evidence="2">
    <location>
        <begin position="7"/>
        <end position="102"/>
    </location>
</feature>
<feature type="domain" description="Cyclic nucleotide-binding" evidence="2">
    <location>
        <begin position="250"/>
        <end position="289"/>
    </location>
</feature>
<proteinExistence type="predicted"/>
<feature type="non-terminal residue" evidence="3">
    <location>
        <position position="1"/>
    </location>
</feature>
<dbReference type="GO" id="GO:0005952">
    <property type="term" value="C:cAMP-dependent protein kinase complex"/>
    <property type="evidence" value="ECO:0007669"/>
    <property type="project" value="InterPro"/>
</dbReference>
<dbReference type="AlphaFoldDB" id="A0A813G7M8"/>
<dbReference type="GO" id="GO:0030552">
    <property type="term" value="F:cAMP binding"/>
    <property type="evidence" value="ECO:0007669"/>
    <property type="project" value="TreeGrafter"/>
</dbReference>
<dbReference type="InterPro" id="IPR014710">
    <property type="entry name" value="RmlC-like_jellyroll"/>
</dbReference>
<dbReference type="CDD" id="cd00038">
    <property type="entry name" value="CAP_ED"/>
    <property type="match status" value="2"/>
</dbReference>
<evidence type="ECO:0000313" key="3">
    <source>
        <dbReference type="EMBL" id="CAE8622695.1"/>
    </source>
</evidence>
<dbReference type="PROSITE" id="PS00889">
    <property type="entry name" value="CNMP_BINDING_2"/>
    <property type="match status" value="1"/>
</dbReference>
<evidence type="ECO:0000259" key="2">
    <source>
        <dbReference type="PROSITE" id="PS50042"/>
    </source>
</evidence>
<dbReference type="InterPro" id="IPR018490">
    <property type="entry name" value="cNMP-bd_dom_sf"/>
</dbReference>
<comment type="caution">
    <text evidence="3">The sequence shown here is derived from an EMBL/GenBank/DDBJ whole genome shotgun (WGS) entry which is preliminary data.</text>
</comment>
<dbReference type="EMBL" id="CAJNNW010000054">
    <property type="protein sequence ID" value="CAE8622695.1"/>
    <property type="molecule type" value="Genomic_DNA"/>
</dbReference>